<organism evidence="1 2">
    <name type="scientific">Streblomastix strix</name>
    <dbReference type="NCBI Taxonomy" id="222440"/>
    <lineage>
        <taxon>Eukaryota</taxon>
        <taxon>Metamonada</taxon>
        <taxon>Preaxostyla</taxon>
        <taxon>Oxymonadida</taxon>
        <taxon>Streblomastigidae</taxon>
        <taxon>Streblomastix</taxon>
    </lineage>
</organism>
<accession>A0A5J4V4H6</accession>
<evidence type="ECO:0000313" key="1">
    <source>
        <dbReference type="EMBL" id="KAA6377669.1"/>
    </source>
</evidence>
<protein>
    <submittedName>
        <fullName evidence="1">Uncharacterized protein</fullName>
    </submittedName>
</protein>
<dbReference type="Proteomes" id="UP000324800">
    <property type="component" value="Unassembled WGS sequence"/>
</dbReference>
<name>A0A5J4V4H6_9EUKA</name>
<feature type="non-terminal residue" evidence="1">
    <location>
        <position position="158"/>
    </location>
</feature>
<sequence length="158" mass="18830">MVVECPVCEIRIKFEILEDHILKEHDEGWIQYYEDTFQIEQATQQKKIDHKQVKVECPCCDNDIEIDEMEGHIEKSHKIKDLKLCKDMIAFHEKISIMKDRTFAKYQRLRIGIIDKIHELKNEGEIKEGTHQIGRMGIIVEKKQQNEDSDEQQDEYND</sequence>
<gene>
    <name evidence="1" type="ORF">EZS28_026803</name>
</gene>
<dbReference type="AlphaFoldDB" id="A0A5J4V4H6"/>
<reference evidence="1 2" key="1">
    <citation type="submission" date="2019-03" db="EMBL/GenBank/DDBJ databases">
        <title>Single cell metagenomics reveals metabolic interactions within the superorganism composed of flagellate Streblomastix strix and complex community of Bacteroidetes bacteria on its surface.</title>
        <authorList>
            <person name="Treitli S.C."/>
            <person name="Kolisko M."/>
            <person name="Husnik F."/>
            <person name="Keeling P."/>
            <person name="Hampl V."/>
        </authorList>
    </citation>
    <scope>NUCLEOTIDE SEQUENCE [LARGE SCALE GENOMIC DNA]</scope>
    <source>
        <strain evidence="1">ST1C</strain>
    </source>
</reference>
<proteinExistence type="predicted"/>
<comment type="caution">
    <text evidence="1">The sequence shown here is derived from an EMBL/GenBank/DDBJ whole genome shotgun (WGS) entry which is preliminary data.</text>
</comment>
<dbReference type="EMBL" id="SNRW01009654">
    <property type="protein sequence ID" value="KAA6377669.1"/>
    <property type="molecule type" value="Genomic_DNA"/>
</dbReference>
<evidence type="ECO:0000313" key="2">
    <source>
        <dbReference type="Proteomes" id="UP000324800"/>
    </source>
</evidence>